<feature type="compositionally biased region" description="Basic and acidic residues" evidence="6">
    <location>
        <begin position="378"/>
        <end position="392"/>
    </location>
</feature>
<feature type="region of interest" description="Disordered" evidence="6">
    <location>
        <begin position="378"/>
        <end position="411"/>
    </location>
</feature>
<comment type="function">
    <text evidence="5">Involved in ribosomal large subunit assembly.</text>
</comment>
<feature type="chain" id="PRO_5009955666" description="Ribosome biogenesis regulatory protein" evidence="7">
    <location>
        <begin position="18"/>
        <end position="500"/>
    </location>
</feature>
<dbReference type="GO" id="GO:0042254">
    <property type="term" value="P:ribosome biogenesis"/>
    <property type="evidence" value="ECO:0007669"/>
    <property type="project" value="UniProtKB-KW"/>
</dbReference>
<keyword evidence="4 5" id="KW-0539">Nucleus</keyword>
<evidence type="ECO:0000256" key="4">
    <source>
        <dbReference type="ARBA" id="ARBA00023242"/>
    </source>
</evidence>
<dbReference type="EMBL" id="BABT02000108">
    <property type="protein sequence ID" value="GAA96883.1"/>
    <property type="molecule type" value="Genomic_DNA"/>
</dbReference>
<keyword evidence="9" id="KW-1185">Reference proteome</keyword>
<evidence type="ECO:0000256" key="5">
    <source>
        <dbReference type="RuleBase" id="RU364132"/>
    </source>
</evidence>
<evidence type="ECO:0000256" key="3">
    <source>
        <dbReference type="ARBA" id="ARBA00022517"/>
    </source>
</evidence>
<evidence type="ECO:0000256" key="2">
    <source>
        <dbReference type="ARBA" id="ARBA00010077"/>
    </source>
</evidence>
<dbReference type="OrthoDB" id="28455at2759"/>
<evidence type="ECO:0000256" key="7">
    <source>
        <dbReference type="SAM" id="SignalP"/>
    </source>
</evidence>
<feature type="signal peptide" evidence="7">
    <location>
        <begin position="1"/>
        <end position="17"/>
    </location>
</feature>
<evidence type="ECO:0000256" key="6">
    <source>
        <dbReference type="SAM" id="MobiDB-lite"/>
    </source>
</evidence>
<dbReference type="GO" id="GO:0005634">
    <property type="term" value="C:nucleus"/>
    <property type="evidence" value="ECO:0007669"/>
    <property type="project" value="UniProtKB-SubCell"/>
</dbReference>
<reference evidence="8 9" key="2">
    <citation type="journal article" date="2012" name="Open Biol.">
        <title>Characteristics of nucleosomes and linker DNA regions on the genome of the basidiomycete Mixia osmundae revealed by mono- and dinucleosome mapping.</title>
        <authorList>
            <person name="Nishida H."/>
            <person name="Kondo S."/>
            <person name="Matsumoto T."/>
            <person name="Suzuki Y."/>
            <person name="Yoshikawa H."/>
            <person name="Taylor T.D."/>
            <person name="Sugiyama J."/>
        </authorList>
    </citation>
    <scope>NUCLEOTIDE SEQUENCE [LARGE SCALE GENOMIC DNA]</scope>
    <source>
        <strain evidence="9">CBS 9802 / IAM 14324 / JCM 22182 / KY 12970</strain>
    </source>
</reference>
<dbReference type="InParanoid" id="G7E1X0"/>
<proteinExistence type="inferred from homology"/>
<feature type="region of interest" description="Disordered" evidence="6">
    <location>
        <begin position="444"/>
        <end position="500"/>
    </location>
</feature>
<evidence type="ECO:0000256" key="1">
    <source>
        <dbReference type="ARBA" id="ARBA00004123"/>
    </source>
</evidence>
<name>G7E1X0_MIXOS</name>
<comment type="similarity">
    <text evidence="2 5">Belongs to the RRS1 family.</text>
</comment>
<dbReference type="InterPro" id="IPR007023">
    <property type="entry name" value="Ribosom_reg"/>
</dbReference>
<feature type="compositionally biased region" description="Polar residues" evidence="6">
    <location>
        <begin position="395"/>
        <end position="404"/>
    </location>
</feature>
<gene>
    <name evidence="8" type="primary">Mo03556</name>
    <name evidence="8" type="ORF">E5Q_03556</name>
</gene>
<comment type="subcellular location">
    <subcellularLocation>
        <location evidence="1 5">Nucleus</location>
    </subcellularLocation>
</comment>
<protein>
    <recommendedName>
        <fullName evidence="5">Ribosome biogenesis regulatory protein</fullName>
    </recommendedName>
</protein>
<sequence>MMLKALLLCAVLATVQSVPTIRPDDIPLDKRAWGPDLHCALSLDDTDGSVLMVQEFKLNISPDWNNAQLSNFWPNPGWAQGRGSFTDGGNRHCAWTLHVTMADQDTWPSDVAVTLRIDHHWSTNTPFGFQVGQVFVNGGELLDGQYSVGGLKCNQKSIPYNKNVGAVEAAQAAQRQVQVERRLPVNLDLGYLMLTDPNALDAQQFSEDREVTLRANARDGTQLLINAIFAQSIQSSSDGPLAQLPPPALMLPREKALPKPKPPTKWEKFARSKGITTKAKKDRLVFDEEKQDWVPSYGYKGKNKQTEDQWIVEVPNNADPSFDPVKASKDERKARKLKNEQQRLRNITRTATAPTTVAAAAAKEKQAIAASKALAGAKLDRPEQAARKRELESELATTKKSTASLGRYDTQLKGEGKVRGVKRKFEAATMPAGDEREKALTLLRDLSTKGPKRLGAGESTVNARKAINTASAGRGAASLVRSAEGRSSSARGRGRGRGRK</sequence>
<reference evidence="8 9" key="1">
    <citation type="journal article" date="2011" name="J. Gen. Appl. Microbiol.">
        <title>Draft genome sequencing of the enigmatic basidiomycete Mixia osmundae.</title>
        <authorList>
            <person name="Nishida H."/>
            <person name="Nagatsuka Y."/>
            <person name="Sugiyama J."/>
        </authorList>
    </citation>
    <scope>NUCLEOTIDE SEQUENCE [LARGE SCALE GENOMIC DNA]</scope>
    <source>
        <strain evidence="9">CBS 9802 / IAM 14324 / JCM 22182 / KY 12970</strain>
    </source>
</reference>
<feature type="compositionally biased region" description="Low complexity" evidence="6">
    <location>
        <begin position="481"/>
        <end position="491"/>
    </location>
</feature>
<dbReference type="STRING" id="764103.G7E1X0"/>
<keyword evidence="7" id="KW-0732">Signal</keyword>
<comment type="caution">
    <text evidence="8">The sequence shown here is derived from an EMBL/GenBank/DDBJ whole genome shotgun (WGS) entry which is preliminary data.</text>
</comment>
<dbReference type="OMA" id="DENAQEW"/>
<dbReference type="RefSeq" id="XP_014567271.1">
    <property type="nucleotide sequence ID" value="XM_014711785.1"/>
</dbReference>
<evidence type="ECO:0000313" key="8">
    <source>
        <dbReference type="EMBL" id="GAA96883.1"/>
    </source>
</evidence>
<accession>G7E1X0</accession>
<organism evidence="8 9">
    <name type="scientific">Mixia osmundae (strain CBS 9802 / IAM 14324 / JCM 22182 / KY 12970)</name>
    <dbReference type="NCBI Taxonomy" id="764103"/>
    <lineage>
        <taxon>Eukaryota</taxon>
        <taxon>Fungi</taxon>
        <taxon>Dikarya</taxon>
        <taxon>Basidiomycota</taxon>
        <taxon>Pucciniomycotina</taxon>
        <taxon>Mixiomycetes</taxon>
        <taxon>Mixiales</taxon>
        <taxon>Mixiaceae</taxon>
        <taxon>Mixia</taxon>
    </lineage>
</organism>
<dbReference type="Pfam" id="PF04939">
    <property type="entry name" value="RRS1"/>
    <property type="match status" value="1"/>
</dbReference>
<dbReference type="eggNOG" id="KOG1765">
    <property type="taxonomic scope" value="Eukaryota"/>
</dbReference>
<evidence type="ECO:0000313" key="9">
    <source>
        <dbReference type="Proteomes" id="UP000009131"/>
    </source>
</evidence>
<keyword evidence="3 5" id="KW-0690">Ribosome biogenesis</keyword>
<dbReference type="AlphaFoldDB" id="G7E1X0"/>
<dbReference type="HOGENOM" id="CLU_545232_0_0_1"/>
<dbReference type="Proteomes" id="UP000009131">
    <property type="component" value="Unassembled WGS sequence"/>
</dbReference>